<keyword evidence="6" id="KW-1185">Reference proteome</keyword>
<evidence type="ECO:0000256" key="1">
    <source>
        <dbReference type="SAM" id="Phobius"/>
    </source>
</evidence>
<comment type="caution">
    <text evidence="3">The sequence shown here is derived from an EMBL/GenBank/DDBJ whole genome shotgun (WGS) entry which is preliminary data.</text>
</comment>
<dbReference type="Pfam" id="PF11127">
    <property type="entry name" value="YgaP-like_TM"/>
    <property type="match status" value="1"/>
</dbReference>
<dbReference type="STRING" id="1931275.BV914_09630"/>
<feature type="transmembrane region" description="Helical" evidence="1">
    <location>
        <begin position="38"/>
        <end position="56"/>
    </location>
</feature>
<feature type="domain" description="Inner membrane protein YgaP-like transmembrane" evidence="2">
    <location>
        <begin position="1"/>
        <end position="61"/>
    </location>
</feature>
<sequence length="64" mass="6814">MKRNVGGIDKVIRIVAGAVLMILAATGTIGWWGWLGVIPLATGLMSNCLIYTLLGINTCPSDKR</sequence>
<keyword evidence="1" id="KW-1133">Transmembrane helix</keyword>
<proteinExistence type="predicted"/>
<dbReference type="Proteomes" id="UP000193303">
    <property type="component" value="Unassembled WGS sequence"/>
</dbReference>
<dbReference type="OrthoDB" id="9804804at2"/>
<evidence type="ECO:0000313" key="4">
    <source>
        <dbReference type="EMBL" id="OSI35064.1"/>
    </source>
</evidence>
<dbReference type="EMBL" id="MTAC01000012">
    <property type="protein sequence ID" value="OSI35064.1"/>
    <property type="molecule type" value="Genomic_DNA"/>
</dbReference>
<dbReference type="EMBL" id="MTAB01000006">
    <property type="protein sequence ID" value="OSI23599.1"/>
    <property type="molecule type" value="Genomic_DNA"/>
</dbReference>
<keyword evidence="1" id="KW-0472">Membrane</keyword>
<evidence type="ECO:0000313" key="5">
    <source>
        <dbReference type="Proteomes" id="UP000193303"/>
    </source>
</evidence>
<evidence type="ECO:0000313" key="6">
    <source>
        <dbReference type="Proteomes" id="UP000193346"/>
    </source>
</evidence>
<dbReference type="RefSeq" id="WP_054600350.1">
    <property type="nucleotide sequence ID" value="NZ_CP091509.1"/>
</dbReference>
<keyword evidence="1" id="KW-0812">Transmembrane</keyword>
<gene>
    <name evidence="3" type="ORF">BV912_04120</name>
    <name evidence="4" type="ORF">BV913_06070</name>
</gene>
<organism evidence="3 5">
    <name type="scientific">Neisseria dumasiana</name>
    <dbReference type="NCBI Taxonomy" id="1931275"/>
    <lineage>
        <taxon>Bacteria</taxon>
        <taxon>Pseudomonadati</taxon>
        <taxon>Pseudomonadota</taxon>
        <taxon>Betaproteobacteria</taxon>
        <taxon>Neisseriales</taxon>
        <taxon>Neisseriaceae</taxon>
        <taxon>Neisseria</taxon>
    </lineage>
</organism>
<evidence type="ECO:0000259" key="2">
    <source>
        <dbReference type="Pfam" id="PF11127"/>
    </source>
</evidence>
<accession>A0A1X3DJH8</accession>
<dbReference type="InterPro" id="IPR021309">
    <property type="entry name" value="YgaP-like_TM"/>
</dbReference>
<name>A0A1X3DJH8_9NEIS</name>
<reference evidence="5" key="2">
    <citation type="submission" date="2017-01" db="EMBL/GenBank/DDBJ databases">
        <authorList>
            <person name="Mah S.A."/>
            <person name="Swanson W.J."/>
            <person name="Moy G.W."/>
            <person name="Vacquier V.D."/>
        </authorList>
    </citation>
    <scope>NUCLEOTIDE SEQUENCE [LARGE SCALE GENOMIC DNA]</scope>
    <source>
        <strain evidence="5">124861</strain>
    </source>
</reference>
<feature type="transmembrane region" description="Helical" evidence="1">
    <location>
        <begin position="12"/>
        <end position="32"/>
    </location>
</feature>
<protein>
    <recommendedName>
        <fullName evidence="2">Inner membrane protein YgaP-like transmembrane domain-containing protein</fullName>
    </recommendedName>
</protein>
<dbReference type="Proteomes" id="UP000193346">
    <property type="component" value="Unassembled WGS sequence"/>
</dbReference>
<reference evidence="3 6" key="1">
    <citation type="submission" date="2017-01" db="EMBL/GenBank/DDBJ databases">
        <authorList>
            <person name="Wolfgang W.J."/>
            <person name="Cole J."/>
            <person name="Wroblewski D."/>
            <person name="Mcginnis J."/>
            <person name="Musser K.A."/>
        </authorList>
    </citation>
    <scope>NUCLEOTIDE SEQUENCE</scope>
    <source>
        <strain evidence="3">124861</strain>
        <strain evidence="4 6">93087</strain>
    </source>
</reference>
<evidence type="ECO:0000313" key="3">
    <source>
        <dbReference type="EMBL" id="OSI23599.1"/>
    </source>
</evidence>
<dbReference type="AlphaFoldDB" id="A0A1X3DJH8"/>